<keyword evidence="14" id="KW-1185">Reference proteome</keyword>
<keyword evidence="7" id="KW-0274">FAD</keyword>
<sequence>MLLSPALPLIPIRGLGGLPLWEIIQGLQLLGETGFGPRLPCPPWHRMREVEVAGRPVLLVREHLRIRALGSRCPHGGAPLCKGYLARGRLRCPWHGACFSTETGDIEEYPTLDCLPVFHVAVKEGQVYVSAQMKDLESSRRVKPMAKRCQLNPQIALLLGAGPAALTCAETLRQGGFTGRIIMATWENHLPYDRTKLSKELGATAESIYLRSQSFLDAHNIEVWKQREVVSLDLTGKMAHFQDGTCQAYDNLLIATGSSPQQLRCPGSSLENVCTLLTPEDAHRILDLAVGKSVVIVGASFTGMVALDSFSPQRRGQLSTLPLQAGRTRGYLPSPQLFAWAFSQLPGFLPCRDGGSSQPCWQSSLPSGGGKRRAALPAGPGRPGGHRGHEDAPIPGSSVPSEGQCGRTAGQGWEGLGALAHLLPQRLAGQVYWGWGAGGSAAAASLPSFPSQVTSVLLSNGSVLPADLVVVGIGVTPNSNFVQGSSIRLDHEGAILVDLFMQTSAPSVFAAGDVASFPVALLDGKTAAIRHWQIAQAHGHVAALNMLQKQEPLHTVPFFWTRLQSKSIRYAGCGTGYTETVLKGDLDQERFLLFYVRDGSVTAVASLNFDPLVVLVAETLYSGKSISKQEAEFLPETTSP</sequence>
<dbReference type="OMA" id="EEHCMAR"/>
<dbReference type="InterPro" id="IPR023753">
    <property type="entry name" value="FAD/NAD-binding_dom"/>
</dbReference>
<evidence type="ECO:0000256" key="11">
    <source>
        <dbReference type="ARBA" id="ARBA00023180"/>
    </source>
</evidence>
<dbReference type="SUPFAM" id="SSF50022">
    <property type="entry name" value="ISP domain"/>
    <property type="match status" value="1"/>
</dbReference>
<evidence type="ECO:0000256" key="4">
    <source>
        <dbReference type="ARBA" id="ARBA00022630"/>
    </source>
</evidence>
<evidence type="ECO:0000313" key="15">
    <source>
        <dbReference type="RefSeq" id="XP_025029680.1"/>
    </source>
</evidence>
<keyword evidence="11" id="KW-0325">Glycoprotein</keyword>
<dbReference type="SUPFAM" id="SSF51905">
    <property type="entry name" value="FAD/NAD(P)-binding domain"/>
    <property type="match status" value="2"/>
</dbReference>
<dbReference type="Gene3D" id="2.102.10.10">
    <property type="entry name" value="Rieske [2Fe-2S] iron-sulphur domain"/>
    <property type="match status" value="1"/>
</dbReference>
<dbReference type="OrthoDB" id="432169at2759"/>
<dbReference type="InterPro" id="IPR017941">
    <property type="entry name" value="Rieske_2Fe-2S"/>
</dbReference>
<dbReference type="Proteomes" id="UP000695026">
    <property type="component" value="Unplaced"/>
</dbReference>
<proteinExistence type="inferred from homology"/>
<dbReference type="Pfam" id="PF00355">
    <property type="entry name" value="Rieske"/>
    <property type="match status" value="1"/>
</dbReference>
<keyword evidence="6" id="KW-0479">Metal-binding</keyword>
<evidence type="ECO:0000313" key="14">
    <source>
        <dbReference type="Proteomes" id="UP000695026"/>
    </source>
</evidence>
<evidence type="ECO:0000256" key="8">
    <source>
        <dbReference type="ARBA" id="ARBA00023002"/>
    </source>
</evidence>
<dbReference type="AlphaFoldDB" id="A0A9F5IQB4"/>
<dbReference type="GO" id="GO:0001716">
    <property type="term" value="F:L-amino-acid oxidase activity"/>
    <property type="evidence" value="ECO:0007669"/>
    <property type="project" value="UniProtKB-EC"/>
</dbReference>
<evidence type="ECO:0000256" key="12">
    <source>
        <dbReference type="SAM" id="MobiDB-lite"/>
    </source>
</evidence>
<dbReference type="GO" id="GO:0005737">
    <property type="term" value="C:cytoplasm"/>
    <property type="evidence" value="ECO:0007669"/>
    <property type="project" value="TreeGrafter"/>
</dbReference>
<keyword evidence="9" id="KW-0408">Iron</keyword>
<dbReference type="InterPro" id="IPR028202">
    <property type="entry name" value="Reductase_C"/>
</dbReference>
<dbReference type="EC" id="1.4.3.2" evidence="3"/>
<evidence type="ECO:0000256" key="1">
    <source>
        <dbReference type="ARBA" id="ARBA00005465"/>
    </source>
</evidence>
<keyword evidence="8" id="KW-0560">Oxidoreductase</keyword>
<dbReference type="PRINTS" id="PR00368">
    <property type="entry name" value="FADPNR"/>
</dbReference>
<dbReference type="KEGG" id="pbi:103061296"/>
<dbReference type="PANTHER" id="PTHR43557">
    <property type="entry name" value="APOPTOSIS-INDUCING FACTOR 1"/>
    <property type="match status" value="1"/>
</dbReference>
<organism evidence="14 15">
    <name type="scientific">Python bivittatus</name>
    <name type="common">Burmese python</name>
    <name type="synonym">Python molurus bivittatus</name>
    <dbReference type="NCBI Taxonomy" id="176946"/>
    <lineage>
        <taxon>Eukaryota</taxon>
        <taxon>Metazoa</taxon>
        <taxon>Chordata</taxon>
        <taxon>Craniata</taxon>
        <taxon>Vertebrata</taxon>
        <taxon>Euteleostomi</taxon>
        <taxon>Lepidosauria</taxon>
        <taxon>Squamata</taxon>
        <taxon>Bifurcata</taxon>
        <taxon>Unidentata</taxon>
        <taxon>Episquamata</taxon>
        <taxon>Toxicofera</taxon>
        <taxon>Serpentes</taxon>
        <taxon>Henophidia</taxon>
        <taxon>Pythonidae</taxon>
        <taxon>Python</taxon>
    </lineage>
</organism>
<evidence type="ECO:0000256" key="3">
    <source>
        <dbReference type="ARBA" id="ARBA00012806"/>
    </source>
</evidence>
<dbReference type="RefSeq" id="XP_025029680.1">
    <property type="nucleotide sequence ID" value="XM_025173912.1"/>
</dbReference>
<keyword evidence="10" id="KW-0411">Iron-sulfur</keyword>
<dbReference type="Pfam" id="PF07992">
    <property type="entry name" value="Pyr_redox_2"/>
    <property type="match status" value="2"/>
</dbReference>
<dbReference type="Gene3D" id="3.30.390.30">
    <property type="match status" value="1"/>
</dbReference>
<evidence type="ECO:0000256" key="2">
    <source>
        <dbReference type="ARBA" id="ARBA00006442"/>
    </source>
</evidence>
<dbReference type="GO" id="GO:0046872">
    <property type="term" value="F:metal ion binding"/>
    <property type="evidence" value="ECO:0007669"/>
    <property type="project" value="UniProtKB-KW"/>
</dbReference>
<dbReference type="PANTHER" id="PTHR43557:SF7">
    <property type="entry name" value="RIESKE DOMAIN-CONTAINING PROTEIN"/>
    <property type="match status" value="1"/>
</dbReference>
<keyword evidence="4" id="KW-0285">Flavoprotein</keyword>
<dbReference type="InterPro" id="IPR036922">
    <property type="entry name" value="Rieske_2Fe-2S_sf"/>
</dbReference>
<dbReference type="Gene3D" id="3.50.50.60">
    <property type="entry name" value="FAD/NAD(P)-binding domain"/>
    <property type="match status" value="3"/>
</dbReference>
<dbReference type="InterPro" id="IPR050446">
    <property type="entry name" value="FAD-oxidoreductase/Apoptosis"/>
</dbReference>
<evidence type="ECO:0000256" key="6">
    <source>
        <dbReference type="ARBA" id="ARBA00022723"/>
    </source>
</evidence>
<evidence type="ECO:0000256" key="10">
    <source>
        <dbReference type="ARBA" id="ARBA00023014"/>
    </source>
</evidence>
<name>A0A9F5IQB4_PYTBI</name>
<evidence type="ECO:0000256" key="9">
    <source>
        <dbReference type="ARBA" id="ARBA00023004"/>
    </source>
</evidence>
<dbReference type="InterPro" id="IPR036188">
    <property type="entry name" value="FAD/NAD-bd_sf"/>
</dbReference>
<dbReference type="CDD" id="cd03478">
    <property type="entry name" value="Rieske_AIFL_N"/>
    <property type="match status" value="1"/>
</dbReference>
<evidence type="ECO:0000256" key="5">
    <source>
        <dbReference type="ARBA" id="ARBA00022714"/>
    </source>
</evidence>
<feature type="region of interest" description="Disordered" evidence="12">
    <location>
        <begin position="359"/>
        <end position="407"/>
    </location>
</feature>
<reference evidence="15" key="1">
    <citation type="submission" date="2025-08" db="UniProtKB">
        <authorList>
            <consortium name="RefSeq"/>
        </authorList>
    </citation>
    <scope>IDENTIFICATION</scope>
    <source>
        <tissue evidence="15">Liver</tissue>
    </source>
</reference>
<dbReference type="InterPro" id="IPR016156">
    <property type="entry name" value="FAD/NAD-linked_Rdtase_dimer_sf"/>
</dbReference>
<protein>
    <recommendedName>
        <fullName evidence="3">L-amino-acid oxidase</fullName>
        <ecNumber evidence="3">1.4.3.2</ecNumber>
    </recommendedName>
</protein>
<dbReference type="SUPFAM" id="SSF55424">
    <property type="entry name" value="FAD/NAD-linked reductases, dimerisation (C-terminal) domain"/>
    <property type="match status" value="1"/>
</dbReference>
<dbReference type="GeneID" id="103061296"/>
<gene>
    <name evidence="15" type="primary">LOC103061296</name>
</gene>
<accession>A0A9F5IQB4</accession>
<keyword evidence="5" id="KW-0001">2Fe-2S</keyword>
<evidence type="ECO:0000256" key="7">
    <source>
        <dbReference type="ARBA" id="ARBA00022827"/>
    </source>
</evidence>
<dbReference type="Pfam" id="PF14759">
    <property type="entry name" value="Reductase_C"/>
    <property type="match status" value="1"/>
</dbReference>
<comment type="similarity">
    <text evidence="1">Belongs to the flavin monoamine oxidase family. FIG1 subfamily.</text>
</comment>
<evidence type="ECO:0000259" key="13">
    <source>
        <dbReference type="PROSITE" id="PS51296"/>
    </source>
</evidence>
<comment type="similarity">
    <text evidence="2">Belongs to the FAD-dependent oxidoreductase family.</text>
</comment>
<dbReference type="GO" id="GO:0051537">
    <property type="term" value="F:2 iron, 2 sulfur cluster binding"/>
    <property type="evidence" value="ECO:0007669"/>
    <property type="project" value="UniProtKB-KW"/>
</dbReference>
<dbReference type="PROSITE" id="PS51296">
    <property type="entry name" value="RIESKE"/>
    <property type="match status" value="1"/>
</dbReference>
<feature type="domain" description="Rieske" evidence="13">
    <location>
        <begin position="38"/>
        <end position="129"/>
    </location>
</feature>
<dbReference type="GO" id="GO:0016651">
    <property type="term" value="F:oxidoreductase activity, acting on NAD(P)H"/>
    <property type="evidence" value="ECO:0007669"/>
    <property type="project" value="TreeGrafter"/>
</dbReference>